<dbReference type="PROSITE" id="PS51186">
    <property type="entry name" value="GNAT"/>
    <property type="match status" value="1"/>
</dbReference>
<feature type="domain" description="N-acetyltransferase" evidence="1">
    <location>
        <begin position="3"/>
        <end position="154"/>
    </location>
</feature>
<dbReference type="SUPFAM" id="SSF55729">
    <property type="entry name" value="Acyl-CoA N-acyltransferases (Nat)"/>
    <property type="match status" value="1"/>
</dbReference>
<sequence length="192" mass="21954">MRVAVRRINEWDAPSMLKIYAPYVENTNCAPEKAVPTLAEYIRRIDQYTYGRGWIMTEIDSATAGFCLLTERGVEKGDLFTADIQLYVSPDCLRRGVGTSLYSLMLAIMHHANYRRVTAHINLPNDAAIAFHEKMGFSRVEEKDGVLLMARDIEPENPAAKRFTKPYLIENEDYERAREYAATLVREAKEAE</sequence>
<dbReference type="CDD" id="cd04301">
    <property type="entry name" value="NAT_SF"/>
    <property type="match status" value="1"/>
</dbReference>
<dbReference type="InterPro" id="IPR000182">
    <property type="entry name" value="GNAT_dom"/>
</dbReference>
<accession>A0ABS9CQ19</accession>
<gene>
    <name evidence="2" type="ORF">JQM67_11580</name>
</gene>
<reference evidence="2 3" key="1">
    <citation type="submission" date="2020-12" db="EMBL/GenBank/DDBJ databases">
        <title>Whole genome sequences of gut porcine anaerobes.</title>
        <authorList>
            <person name="Kubasova T."/>
            <person name="Jahodarova E."/>
            <person name="Rychlik I."/>
        </authorList>
    </citation>
    <scope>NUCLEOTIDE SEQUENCE [LARGE SCALE GENOMIC DNA]</scope>
    <source>
        <strain evidence="2 3">An867</strain>
    </source>
</reference>
<dbReference type="RefSeq" id="WP_235324262.1">
    <property type="nucleotide sequence ID" value="NZ_JAFBIT010000003.1"/>
</dbReference>
<proteinExistence type="predicted"/>
<dbReference type="InterPro" id="IPR016181">
    <property type="entry name" value="Acyl_CoA_acyltransferase"/>
</dbReference>
<dbReference type="Gene3D" id="3.40.630.30">
    <property type="match status" value="1"/>
</dbReference>
<dbReference type="PANTHER" id="PTHR43072">
    <property type="entry name" value="N-ACETYLTRANSFERASE"/>
    <property type="match status" value="1"/>
</dbReference>
<evidence type="ECO:0000313" key="2">
    <source>
        <dbReference type="EMBL" id="MCF2653242.1"/>
    </source>
</evidence>
<dbReference type="Proteomes" id="UP001299220">
    <property type="component" value="Unassembled WGS sequence"/>
</dbReference>
<evidence type="ECO:0000259" key="1">
    <source>
        <dbReference type="PROSITE" id="PS51186"/>
    </source>
</evidence>
<name>A0ABS9CQ19_9FIRM</name>
<dbReference type="Pfam" id="PF00583">
    <property type="entry name" value="Acetyltransf_1"/>
    <property type="match status" value="1"/>
</dbReference>
<comment type="caution">
    <text evidence="2">The sequence shown here is derived from an EMBL/GenBank/DDBJ whole genome shotgun (WGS) entry which is preliminary data.</text>
</comment>
<dbReference type="EMBL" id="JAFBIT010000003">
    <property type="protein sequence ID" value="MCF2653242.1"/>
    <property type="molecule type" value="Genomic_DNA"/>
</dbReference>
<protein>
    <submittedName>
        <fullName evidence="2">GNAT family N-acetyltransferase</fullName>
    </submittedName>
</protein>
<keyword evidence="3" id="KW-1185">Reference proteome</keyword>
<dbReference type="PANTHER" id="PTHR43072:SF8">
    <property type="entry name" value="ACYLTRANSFERASE FABY-RELATED"/>
    <property type="match status" value="1"/>
</dbReference>
<evidence type="ECO:0000313" key="3">
    <source>
        <dbReference type="Proteomes" id="UP001299220"/>
    </source>
</evidence>
<organism evidence="2 3">
    <name type="scientific">Anaeromassilibacillus senegalensis</name>
    <dbReference type="NCBI Taxonomy" id="1673717"/>
    <lineage>
        <taxon>Bacteria</taxon>
        <taxon>Bacillati</taxon>
        <taxon>Bacillota</taxon>
        <taxon>Clostridia</taxon>
        <taxon>Eubacteriales</taxon>
        <taxon>Acutalibacteraceae</taxon>
        <taxon>Anaeromassilibacillus</taxon>
    </lineage>
</organism>